<keyword evidence="3" id="KW-0472">Membrane</keyword>
<dbReference type="GO" id="GO:0016020">
    <property type="term" value="C:membrane"/>
    <property type="evidence" value="ECO:0007669"/>
    <property type="project" value="UniProtKB-SubCell"/>
</dbReference>
<evidence type="ECO:0000313" key="7">
    <source>
        <dbReference type="EMBL" id="MBL4917547.1"/>
    </source>
</evidence>
<dbReference type="EMBL" id="JAESVN010000003">
    <property type="protein sequence ID" value="MBL4917547.1"/>
    <property type="molecule type" value="Genomic_DNA"/>
</dbReference>
<feature type="chain" id="PRO_5035443209" evidence="5">
    <location>
        <begin position="20"/>
        <end position="199"/>
    </location>
</feature>
<gene>
    <name evidence="7" type="ORF">JL811_09965</name>
</gene>
<dbReference type="PANTHER" id="PTHR34001">
    <property type="entry name" value="BLL7405 PROTEIN"/>
    <property type="match status" value="1"/>
</dbReference>
<keyword evidence="8" id="KW-1185">Reference proteome</keyword>
<proteinExistence type="inferred from homology"/>
<sequence>MKYLAALALGSALSAPAFAGGMNTPVQEPVISQPVTYAPAAPNGEWTGLYAGAQLGYGDIDSDVAGLDGNGAIGGVHMGYRHDWGQFVGGIELAHDRSNIDLADGAGDLDHMTTLKLQGGYDLGRTLIYANLGAAHAKVSGVGGSASDNGWLVGVGVDYQLTDTWTLGGELNHSRFNNFDDSGIDVKGTTAQLRASYRF</sequence>
<dbReference type="PANTHER" id="PTHR34001:SF3">
    <property type="entry name" value="BLL7405 PROTEIN"/>
    <property type="match status" value="1"/>
</dbReference>
<dbReference type="Gene3D" id="2.40.160.20">
    <property type="match status" value="1"/>
</dbReference>
<dbReference type="InterPro" id="IPR027385">
    <property type="entry name" value="Beta-barrel_OMP"/>
</dbReference>
<dbReference type="SUPFAM" id="SSF56925">
    <property type="entry name" value="OMPA-like"/>
    <property type="match status" value="1"/>
</dbReference>
<comment type="subcellular location">
    <subcellularLocation>
        <location evidence="1">Membrane</location>
    </subcellularLocation>
</comment>
<organism evidence="7 8">
    <name type="scientific">Szabonella alba</name>
    <dbReference type="NCBI Taxonomy" id="2804194"/>
    <lineage>
        <taxon>Bacteria</taxon>
        <taxon>Pseudomonadati</taxon>
        <taxon>Pseudomonadota</taxon>
        <taxon>Alphaproteobacteria</taxon>
        <taxon>Rhodobacterales</taxon>
        <taxon>Paracoccaceae</taxon>
        <taxon>Szabonella</taxon>
    </lineage>
</organism>
<dbReference type="InterPro" id="IPR051692">
    <property type="entry name" value="OMP-like"/>
</dbReference>
<dbReference type="RefSeq" id="WP_202688450.1">
    <property type="nucleotide sequence ID" value="NZ_JAESVN010000003.1"/>
</dbReference>
<keyword evidence="2 5" id="KW-0732">Signal</keyword>
<protein>
    <submittedName>
        <fullName evidence="7">Porin family protein</fullName>
    </submittedName>
</protein>
<comment type="similarity">
    <text evidence="4">Belongs to the Omp25/RopB family.</text>
</comment>
<feature type="signal peptide" evidence="5">
    <location>
        <begin position="1"/>
        <end position="19"/>
    </location>
</feature>
<feature type="domain" description="Outer membrane protein beta-barrel" evidence="6">
    <location>
        <begin position="38"/>
        <end position="199"/>
    </location>
</feature>
<evidence type="ECO:0000256" key="5">
    <source>
        <dbReference type="SAM" id="SignalP"/>
    </source>
</evidence>
<evidence type="ECO:0000313" key="8">
    <source>
        <dbReference type="Proteomes" id="UP000648908"/>
    </source>
</evidence>
<accession>A0A8K0VDY2</accession>
<evidence type="ECO:0000259" key="6">
    <source>
        <dbReference type="Pfam" id="PF13505"/>
    </source>
</evidence>
<evidence type="ECO:0000256" key="1">
    <source>
        <dbReference type="ARBA" id="ARBA00004370"/>
    </source>
</evidence>
<dbReference type="Pfam" id="PF13505">
    <property type="entry name" value="OMP_b-brl"/>
    <property type="match status" value="1"/>
</dbReference>
<comment type="caution">
    <text evidence="7">The sequence shown here is derived from an EMBL/GenBank/DDBJ whole genome shotgun (WGS) entry which is preliminary data.</text>
</comment>
<dbReference type="Proteomes" id="UP000648908">
    <property type="component" value="Unassembled WGS sequence"/>
</dbReference>
<dbReference type="AlphaFoldDB" id="A0A8K0VDY2"/>
<evidence type="ECO:0000256" key="3">
    <source>
        <dbReference type="ARBA" id="ARBA00023136"/>
    </source>
</evidence>
<evidence type="ECO:0000256" key="4">
    <source>
        <dbReference type="ARBA" id="ARBA00038306"/>
    </source>
</evidence>
<name>A0A8K0VDY2_9RHOB</name>
<reference evidence="7" key="1">
    <citation type="submission" date="2021-01" db="EMBL/GenBank/DDBJ databases">
        <title>Tabrizicola alba sp. nov. a motile alkaliphilic bacterium isolated from a soda lake.</title>
        <authorList>
            <person name="Szuroczki S."/>
            <person name="Abbaszade G."/>
            <person name="Schumann P."/>
            <person name="Toth E."/>
        </authorList>
    </citation>
    <scope>NUCLEOTIDE SEQUENCE</scope>
    <source>
        <strain evidence="7">DMG-N-6</strain>
    </source>
</reference>
<evidence type="ECO:0000256" key="2">
    <source>
        <dbReference type="ARBA" id="ARBA00022729"/>
    </source>
</evidence>
<dbReference type="InterPro" id="IPR011250">
    <property type="entry name" value="OMP/PagP_B-barrel"/>
</dbReference>